<keyword evidence="2" id="KW-0540">Nuclease</keyword>
<dbReference type="InterPro" id="IPR002711">
    <property type="entry name" value="HNH"/>
</dbReference>
<dbReference type="Proteomes" id="UP000482155">
    <property type="component" value="Unassembled WGS sequence"/>
</dbReference>
<feature type="domain" description="HNH nuclease" evidence="1">
    <location>
        <begin position="110"/>
        <end position="161"/>
    </location>
</feature>
<protein>
    <submittedName>
        <fullName evidence="2">HNH endonuclease</fullName>
    </submittedName>
</protein>
<dbReference type="AlphaFoldDB" id="A0A6B3SLT1"/>
<proteinExistence type="predicted"/>
<dbReference type="RefSeq" id="WP_163960817.1">
    <property type="nucleotide sequence ID" value="NZ_JAAIVB010000012.1"/>
</dbReference>
<dbReference type="Pfam" id="PF01844">
    <property type="entry name" value="HNH"/>
    <property type="match status" value="1"/>
</dbReference>
<dbReference type="InterPro" id="IPR003615">
    <property type="entry name" value="HNH_nuc"/>
</dbReference>
<evidence type="ECO:0000313" key="2">
    <source>
        <dbReference type="EMBL" id="NEX60325.1"/>
    </source>
</evidence>
<keyword evidence="2" id="KW-0378">Hydrolase</keyword>
<name>A0A6B3SLT1_9BURK</name>
<reference evidence="2 3" key="1">
    <citation type="submission" date="2020-02" db="EMBL/GenBank/DDBJ databases">
        <authorList>
            <person name="Kim M.K."/>
        </authorList>
    </citation>
    <scope>NUCLEOTIDE SEQUENCE [LARGE SCALE GENOMIC DNA]</scope>
    <source>
        <strain evidence="2 3">17J57-3</strain>
    </source>
</reference>
<dbReference type="GO" id="GO:0003676">
    <property type="term" value="F:nucleic acid binding"/>
    <property type="evidence" value="ECO:0007669"/>
    <property type="project" value="InterPro"/>
</dbReference>
<organism evidence="2 3">
    <name type="scientific">Noviherbaspirillum galbum</name>
    <dbReference type="NCBI Taxonomy" id="2709383"/>
    <lineage>
        <taxon>Bacteria</taxon>
        <taxon>Pseudomonadati</taxon>
        <taxon>Pseudomonadota</taxon>
        <taxon>Betaproteobacteria</taxon>
        <taxon>Burkholderiales</taxon>
        <taxon>Oxalobacteraceae</taxon>
        <taxon>Noviherbaspirillum</taxon>
    </lineage>
</organism>
<dbReference type="GO" id="GO:0004519">
    <property type="term" value="F:endonuclease activity"/>
    <property type="evidence" value="ECO:0007669"/>
    <property type="project" value="UniProtKB-KW"/>
</dbReference>
<comment type="caution">
    <text evidence="2">The sequence shown here is derived from an EMBL/GenBank/DDBJ whole genome shotgun (WGS) entry which is preliminary data.</text>
</comment>
<evidence type="ECO:0000313" key="3">
    <source>
        <dbReference type="Proteomes" id="UP000482155"/>
    </source>
</evidence>
<keyword evidence="3" id="KW-1185">Reference proteome</keyword>
<dbReference type="SMART" id="SM00507">
    <property type="entry name" value="HNHc"/>
    <property type="match status" value="1"/>
</dbReference>
<accession>A0A6B3SLT1</accession>
<gene>
    <name evidence="2" type="ORF">G3574_04465</name>
</gene>
<dbReference type="Gene3D" id="1.10.30.50">
    <property type="match status" value="1"/>
</dbReference>
<keyword evidence="2" id="KW-0255">Endonuclease</keyword>
<sequence>MPKTASCPNPKVVDQPLKFATGGPTQNGKFYAAAKAANAGNRLPERVRVYEKIRAGIWSYNGVFHLVDAWSEPDEFRTVHKFKLVAVSGDEDLSQPVRIDAERRRLIPTDIKLEVWKRDGGKCTMCGATNELHFDHILPFAKGGTSLKADNVQLLCARHNLMKSDHIQ</sequence>
<dbReference type="EMBL" id="JAAIVB010000012">
    <property type="protein sequence ID" value="NEX60325.1"/>
    <property type="molecule type" value="Genomic_DNA"/>
</dbReference>
<evidence type="ECO:0000259" key="1">
    <source>
        <dbReference type="SMART" id="SM00507"/>
    </source>
</evidence>
<dbReference type="GO" id="GO:0008270">
    <property type="term" value="F:zinc ion binding"/>
    <property type="evidence" value="ECO:0007669"/>
    <property type="project" value="InterPro"/>
</dbReference>